<feature type="domain" description="CusB-like beta-barrel" evidence="4">
    <location>
        <begin position="207"/>
        <end position="273"/>
    </location>
</feature>
<dbReference type="Gene3D" id="2.40.30.170">
    <property type="match status" value="1"/>
</dbReference>
<proteinExistence type="inferred from homology"/>
<dbReference type="InterPro" id="IPR058792">
    <property type="entry name" value="Beta-barrel_RND_2"/>
</dbReference>
<protein>
    <submittedName>
        <fullName evidence="5">Efflux RND transporter periplasmic adaptor subunit</fullName>
    </submittedName>
</protein>
<name>A0ABT8YRZ2_9HYPH</name>
<feature type="chain" id="PRO_5045215648" evidence="2">
    <location>
        <begin position="22"/>
        <end position="358"/>
    </location>
</feature>
<dbReference type="Gene3D" id="1.10.287.470">
    <property type="entry name" value="Helix hairpin bin"/>
    <property type="match status" value="1"/>
</dbReference>
<organism evidence="5 6">
    <name type="scientific">Rhizobium alvei</name>
    <dbReference type="NCBI Taxonomy" id="1132659"/>
    <lineage>
        <taxon>Bacteria</taxon>
        <taxon>Pseudomonadati</taxon>
        <taxon>Pseudomonadota</taxon>
        <taxon>Alphaproteobacteria</taxon>
        <taxon>Hyphomicrobiales</taxon>
        <taxon>Rhizobiaceae</taxon>
        <taxon>Rhizobium/Agrobacterium group</taxon>
        <taxon>Rhizobium</taxon>
    </lineage>
</organism>
<dbReference type="Pfam" id="PF25917">
    <property type="entry name" value="BSH_RND"/>
    <property type="match status" value="1"/>
</dbReference>
<dbReference type="Gene3D" id="2.40.50.100">
    <property type="match status" value="1"/>
</dbReference>
<keyword evidence="2" id="KW-0732">Signal</keyword>
<dbReference type="RefSeq" id="WP_304378310.1">
    <property type="nucleotide sequence ID" value="NZ_JAUOZU010000017.1"/>
</dbReference>
<evidence type="ECO:0000256" key="1">
    <source>
        <dbReference type="ARBA" id="ARBA00009477"/>
    </source>
</evidence>
<dbReference type="InterPro" id="IPR058625">
    <property type="entry name" value="MdtA-like_BSH"/>
</dbReference>
<evidence type="ECO:0000256" key="2">
    <source>
        <dbReference type="SAM" id="SignalP"/>
    </source>
</evidence>
<reference evidence="5" key="2">
    <citation type="submission" date="2023-07" db="EMBL/GenBank/DDBJ databases">
        <authorList>
            <person name="Shen H."/>
        </authorList>
    </citation>
    <scope>NUCLEOTIDE SEQUENCE</scope>
    <source>
        <strain evidence="5">TNR-22</strain>
    </source>
</reference>
<dbReference type="Pfam" id="PF25954">
    <property type="entry name" value="Beta-barrel_RND_2"/>
    <property type="match status" value="1"/>
</dbReference>
<evidence type="ECO:0000259" key="4">
    <source>
        <dbReference type="Pfam" id="PF25954"/>
    </source>
</evidence>
<dbReference type="NCBIfam" id="TIGR01730">
    <property type="entry name" value="RND_mfp"/>
    <property type="match status" value="1"/>
</dbReference>
<evidence type="ECO:0000313" key="5">
    <source>
        <dbReference type="EMBL" id="MDO6966389.1"/>
    </source>
</evidence>
<dbReference type="Proteomes" id="UP001174932">
    <property type="component" value="Unassembled WGS sequence"/>
</dbReference>
<reference evidence="5" key="1">
    <citation type="journal article" date="2015" name="Int. J. Syst. Evol. Microbiol.">
        <title>Rhizobium alvei sp. nov., isolated from a freshwater river.</title>
        <authorList>
            <person name="Sheu S.Y."/>
            <person name="Huang H.W."/>
            <person name="Young C.C."/>
            <person name="Chen W.M."/>
        </authorList>
    </citation>
    <scope>NUCLEOTIDE SEQUENCE</scope>
    <source>
        <strain evidence="5">TNR-22</strain>
    </source>
</reference>
<evidence type="ECO:0000259" key="3">
    <source>
        <dbReference type="Pfam" id="PF25917"/>
    </source>
</evidence>
<accession>A0ABT8YRZ2</accession>
<sequence length="358" mass="37867">MMRNAALAILLATTFIRPAFAEDAEPKPEPVRPVLSMIVAPKANATDSFAGVIEPRFSAGLAFRVLGRITARNVDIGDMIQRGATIATLDPTALTLAVQAARADAAAADAQMANATASEERMRQLLAGNTISQATYDSVQQGLETAKANSERAHAELTKAEEQLGYARLFSDFDGIVVGVSAEVGQTVSPGQTVVTVAKTDQREAVLDVPDTLVADLAIGTEFDVTLQSLPSLKIRGVLREVAPQSEGTTRTRRVRLTLENPTDAFRIGSTITAWRVITRPPTIELPASALLESEKGAQVWIVDPGSRTVKAQPVTVVAKAGDIVTVDGLKPGTRVVTAGVHSLAEGQKIRFLKGAAQ</sequence>
<feature type="signal peptide" evidence="2">
    <location>
        <begin position="1"/>
        <end position="21"/>
    </location>
</feature>
<comment type="similarity">
    <text evidence="1">Belongs to the membrane fusion protein (MFP) (TC 8.A.1) family.</text>
</comment>
<feature type="domain" description="Multidrug resistance protein MdtA-like barrel-sandwich hybrid" evidence="3">
    <location>
        <begin position="64"/>
        <end position="197"/>
    </location>
</feature>
<dbReference type="Gene3D" id="2.40.420.20">
    <property type="match status" value="1"/>
</dbReference>
<dbReference type="PANTHER" id="PTHR30469">
    <property type="entry name" value="MULTIDRUG RESISTANCE PROTEIN MDTA"/>
    <property type="match status" value="1"/>
</dbReference>
<dbReference type="EMBL" id="JAUOZU010000017">
    <property type="protein sequence ID" value="MDO6966389.1"/>
    <property type="molecule type" value="Genomic_DNA"/>
</dbReference>
<evidence type="ECO:0000313" key="6">
    <source>
        <dbReference type="Proteomes" id="UP001174932"/>
    </source>
</evidence>
<gene>
    <name evidence="5" type="ORF">Q4481_20750</name>
</gene>
<dbReference type="PANTHER" id="PTHR30469:SF15">
    <property type="entry name" value="HLYD FAMILY OF SECRETION PROTEINS"/>
    <property type="match status" value="1"/>
</dbReference>
<comment type="caution">
    <text evidence="5">The sequence shown here is derived from an EMBL/GenBank/DDBJ whole genome shotgun (WGS) entry which is preliminary data.</text>
</comment>
<dbReference type="InterPro" id="IPR006143">
    <property type="entry name" value="RND_pump_MFP"/>
</dbReference>
<keyword evidence="6" id="KW-1185">Reference proteome</keyword>
<dbReference type="SUPFAM" id="SSF111369">
    <property type="entry name" value="HlyD-like secretion proteins"/>
    <property type="match status" value="1"/>
</dbReference>